<dbReference type="EMBL" id="HBUF01391068">
    <property type="protein sequence ID" value="CAG6733893.1"/>
    <property type="molecule type" value="Transcribed_RNA"/>
</dbReference>
<name>A0A8D8YS34_9HEMI</name>
<dbReference type="EMBL" id="HBUF01391066">
    <property type="protein sequence ID" value="CAG6733891.1"/>
    <property type="molecule type" value="Transcribed_RNA"/>
</dbReference>
<protein>
    <submittedName>
        <fullName evidence="1">Uncharacterized protein</fullName>
    </submittedName>
</protein>
<accession>A0A8D8YS34</accession>
<organism evidence="1">
    <name type="scientific">Cacopsylla melanoneura</name>
    <dbReference type="NCBI Taxonomy" id="428564"/>
    <lineage>
        <taxon>Eukaryota</taxon>
        <taxon>Metazoa</taxon>
        <taxon>Ecdysozoa</taxon>
        <taxon>Arthropoda</taxon>
        <taxon>Hexapoda</taxon>
        <taxon>Insecta</taxon>
        <taxon>Pterygota</taxon>
        <taxon>Neoptera</taxon>
        <taxon>Paraneoptera</taxon>
        <taxon>Hemiptera</taxon>
        <taxon>Sternorrhyncha</taxon>
        <taxon>Psylloidea</taxon>
        <taxon>Psyllidae</taxon>
        <taxon>Psyllinae</taxon>
        <taxon>Cacopsylla</taxon>
    </lineage>
</organism>
<proteinExistence type="predicted"/>
<dbReference type="AlphaFoldDB" id="A0A8D8YS34"/>
<reference evidence="1" key="1">
    <citation type="submission" date="2021-05" db="EMBL/GenBank/DDBJ databases">
        <authorList>
            <person name="Alioto T."/>
            <person name="Alioto T."/>
            <person name="Gomez Garrido J."/>
        </authorList>
    </citation>
    <scope>NUCLEOTIDE SEQUENCE</scope>
</reference>
<evidence type="ECO:0000313" key="1">
    <source>
        <dbReference type="EMBL" id="CAG6733893.1"/>
    </source>
</evidence>
<sequence length="176" mass="20378">MLTDQYSTTSQRFPTGGICRFLTINTSGKTLTSRDIFHTVFPGSVSIQPVSRISLNVVYNISRVILYIFRFMLHTSSLVLLDSKQSLDQSVYKFTYLSVNYNEHKSLSQWCDVITGVKTFLHITQKGTNLRKSVEFWRNFTNQFEYAETEGPRTILMGNGFRLNFLKFCRLIVLNM</sequence>